<feature type="non-terminal residue" evidence="2">
    <location>
        <position position="74"/>
    </location>
</feature>
<protein>
    <submittedName>
        <fullName evidence="2">Uncharacterized protein</fullName>
    </submittedName>
</protein>
<keyword evidence="1" id="KW-0812">Transmembrane</keyword>
<dbReference type="AlphaFoldDB" id="A0A8X6FQ72"/>
<reference evidence="2" key="1">
    <citation type="submission" date="2020-07" db="EMBL/GenBank/DDBJ databases">
        <title>Multicomponent nature underlies the extraordinary mechanical properties of spider dragline silk.</title>
        <authorList>
            <person name="Kono N."/>
            <person name="Nakamura H."/>
            <person name="Mori M."/>
            <person name="Yoshida Y."/>
            <person name="Ohtoshi R."/>
            <person name="Malay A.D."/>
            <person name="Moran D.A.P."/>
            <person name="Tomita M."/>
            <person name="Numata K."/>
            <person name="Arakawa K."/>
        </authorList>
    </citation>
    <scope>NUCLEOTIDE SEQUENCE</scope>
</reference>
<evidence type="ECO:0000256" key="1">
    <source>
        <dbReference type="SAM" id="Phobius"/>
    </source>
</evidence>
<keyword evidence="1" id="KW-1133">Transmembrane helix</keyword>
<keyword evidence="3" id="KW-1185">Reference proteome</keyword>
<comment type="caution">
    <text evidence="2">The sequence shown here is derived from an EMBL/GenBank/DDBJ whole genome shotgun (WGS) entry which is preliminary data.</text>
</comment>
<proteinExistence type="predicted"/>
<sequence>MNSQSLCNLAAAIPFFDPNSEACTLPMNCLDTYRLFMFYCKFRFLGKPGSHWVALALGTTLVFTFVVSLQFQRR</sequence>
<evidence type="ECO:0000313" key="3">
    <source>
        <dbReference type="Proteomes" id="UP000887116"/>
    </source>
</evidence>
<organism evidence="2 3">
    <name type="scientific">Trichonephila clavata</name>
    <name type="common">Joro spider</name>
    <name type="synonym">Nephila clavata</name>
    <dbReference type="NCBI Taxonomy" id="2740835"/>
    <lineage>
        <taxon>Eukaryota</taxon>
        <taxon>Metazoa</taxon>
        <taxon>Ecdysozoa</taxon>
        <taxon>Arthropoda</taxon>
        <taxon>Chelicerata</taxon>
        <taxon>Arachnida</taxon>
        <taxon>Araneae</taxon>
        <taxon>Araneomorphae</taxon>
        <taxon>Entelegynae</taxon>
        <taxon>Araneoidea</taxon>
        <taxon>Nephilidae</taxon>
        <taxon>Trichonephila</taxon>
    </lineage>
</organism>
<feature type="transmembrane region" description="Helical" evidence="1">
    <location>
        <begin position="52"/>
        <end position="71"/>
    </location>
</feature>
<name>A0A8X6FQ72_TRICU</name>
<evidence type="ECO:0000313" key="2">
    <source>
        <dbReference type="EMBL" id="GFQ86126.1"/>
    </source>
</evidence>
<dbReference type="EMBL" id="BMAO01032976">
    <property type="protein sequence ID" value="GFQ86126.1"/>
    <property type="molecule type" value="Genomic_DNA"/>
</dbReference>
<dbReference type="Proteomes" id="UP000887116">
    <property type="component" value="Unassembled WGS sequence"/>
</dbReference>
<accession>A0A8X6FQ72</accession>
<keyword evidence="1" id="KW-0472">Membrane</keyword>
<gene>
    <name evidence="2" type="ORF">TNCT_296551</name>
</gene>